<name>A0A6L2J7N8_TANCI</name>
<reference evidence="1" key="1">
    <citation type="journal article" date="2019" name="Sci. Rep.">
        <title>Draft genome of Tanacetum cinerariifolium, the natural source of mosquito coil.</title>
        <authorList>
            <person name="Yamashiro T."/>
            <person name="Shiraishi A."/>
            <person name="Satake H."/>
            <person name="Nakayama K."/>
        </authorList>
    </citation>
    <scope>NUCLEOTIDE SEQUENCE</scope>
</reference>
<organism evidence="1">
    <name type="scientific">Tanacetum cinerariifolium</name>
    <name type="common">Dalmatian daisy</name>
    <name type="synonym">Chrysanthemum cinerariifolium</name>
    <dbReference type="NCBI Taxonomy" id="118510"/>
    <lineage>
        <taxon>Eukaryota</taxon>
        <taxon>Viridiplantae</taxon>
        <taxon>Streptophyta</taxon>
        <taxon>Embryophyta</taxon>
        <taxon>Tracheophyta</taxon>
        <taxon>Spermatophyta</taxon>
        <taxon>Magnoliopsida</taxon>
        <taxon>eudicotyledons</taxon>
        <taxon>Gunneridae</taxon>
        <taxon>Pentapetalae</taxon>
        <taxon>asterids</taxon>
        <taxon>campanulids</taxon>
        <taxon>Asterales</taxon>
        <taxon>Asteraceae</taxon>
        <taxon>Asteroideae</taxon>
        <taxon>Anthemideae</taxon>
        <taxon>Anthemidinae</taxon>
        <taxon>Tanacetum</taxon>
    </lineage>
</organism>
<gene>
    <name evidence="1" type="ORF">Tci_003672</name>
</gene>
<sequence>MKFLTDLNDVSQLIRNTILTKDPLPNVKDALYIVEESHRGLHLGGSSNIKAEPSTFVVKTNNNINNFRRFNTNNGNNVNRGPNPNLLCKNCRLIGHTVDRPERPYDEEGDSYNVEGNNWVTFDDCVNTVEDEVTIVATQIGDNVTSEGSVQNNQNGDGPSNILETSPIMRRSTRQRVMPSKFNDFATFHEASQNSKWNKAMNLEMEALHRNKTYVLVDLPSKRKAIGCNLEN</sequence>
<comment type="caution">
    <text evidence="1">The sequence shown here is derived from an EMBL/GenBank/DDBJ whole genome shotgun (WGS) entry which is preliminary data.</text>
</comment>
<evidence type="ECO:0000313" key="1">
    <source>
        <dbReference type="EMBL" id="GEU31694.1"/>
    </source>
</evidence>
<protein>
    <submittedName>
        <fullName evidence="1">Uncharacterized protein</fullName>
    </submittedName>
</protein>
<dbReference type="AlphaFoldDB" id="A0A6L2J7N8"/>
<dbReference type="PANTHER" id="PTHR34222:SF99">
    <property type="entry name" value="PROTEIN, PUTATIVE-RELATED"/>
    <property type="match status" value="1"/>
</dbReference>
<proteinExistence type="predicted"/>
<dbReference type="EMBL" id="BKCJ010000277">
    <property type="protein sequence ID" value="GEU31694.1"/>
    <property type="molecule type" value="Genomic_DNA"/>
</dbReference>
<accession>A0A6L2J7N8</accession>
<dbReference type="PANTHER" id="PTHR34222">
    <property type="entry name" value="GAG_PRE-INTEGRS DOMAIN-CONTAINING PROTEIN"/>
    <property type="match status" value="1"/>
</dbReference>